<dbReference type="CDD" id="cd00198">
    <property type="entry name" value="vWFA"/>
    <property type="match status" value="1"/>
</dbReference>
<dbReference type="AlphaFoldDB" id="A0A517MPX3"/>
<proteinExistence type="predicted"/>
<sequence>MMVLVAVCLPLFLIMAAFAVDVAWMQLVRAELRTATDAASRAGAKTLSLSQDEIAARIAARDAALRNTVAGQGLIVDDSQIEVGTSSQSTSTSRFAFTPGGAQLNAMRVTGQRTASSSAGPVALFLGRVMGVPQFQPQHIATSTQLDRDICLVVDRSGSMMRDVDSRTVSGSNCGPPNPTLSRWAGLNNAVLGFLNELDTTPQTEKCGLVSYSDAGNHCGFNYTTSDINAPLDFSYAPIRSEMAFLGSRAVRGNTNIHAGIQNGRAVLTSGAQRPFAIRTMVLMTDGRHNTGPEPVLAARLAADEDITIHTITFSFEAGFSRMQAVAAATGGTHFHAPDSAALERIFREIASTLPVMLTE</sequence>
<keyword evidence="3" id="KW-1185">Reference proteome</keyword>
<evidence type="ECO:0000313" key="2">
    <source>
        <dbReference type="EMBL" id="QDS96827.1"/>
    </source>
</evidence>
<dbReference type="InterPro" id="IPR028087">
    <property type="entry name" value="Tad_N"/>
</dbReference>
<dbReference type="KEGG" id="amob:HG15A2_00850"/>
<reference evidence="2 3" key="1">
    <citation type="submission" date="2019-02" db="EMBL/GenBank/DDBJ databases">
        <title>Deep-cultivation of Planctomycetes and their phenomic and genomic characterization uncovers novel biology.</title>
        <authorList>
            <person name="Wiegand S."/>
            <person name="Jogler M."/>
            <person name="Boedeker C."/>
            <person name="Pinto D."/>
            <person name="Vollmers J."/>
            <person name="Rivas-Marin E."/>
            <person name="Kohn T."/>
            <person name="Peeters S.H."/>
            <person name="Heuer A."/>
            <person name="Rast P."/>
            <person name="Oberbeckmann S."/>
            <person name="Bunk B."/>
            <person name="Jeske O."/>
            <person name="Meyerdierks A."/>
            <person name="Storesund J.E."/>
            <person name="Kallscheuer N."/>
            <person name="Luecker S."/>
            <person name="Lage O.M."/>
            <person name="Pohl T."/>
            <person name="Merkel B.J."/>
            <person name="Hornburger P."/>
            <person name="Mueller R.-W."/>
            <person name="Bruemmer F."/>
            <person name="Labrenz M."/>
            <person name="Spormann A.M."/>
            <person name="Op den Camp H."/>
            <person name="Overmann J."/>
            <person name="Amann R."/>
            <person name="Jetten M.S.M."/>
            <person name="Mascher T."/>
            <person name="Medema M.H."/>
            <person name="Devos D.P."/>
            <person name="Kaster A.-K."/>
            <person name="Ovreas L."/>
            <person name="Rohde M."/>
            <person name="Galperin M.Y."/>
            <person name="Jogler C."/>
        </authorList>
    </citation>
    <scope>NUCLEOTIDE SEQUENCE [LARGE SCALE GENOMIC DNA]</scope>
    <source>
        <strain evidence="2 3">HG15A2</strain>
    </source>
</reference>
<protein>
    <submittedName>
        <fullName evidence="2">von Willebrand factor type A domain protein</fullName>
    </submittedName>
</protein>
<dbReference type="Proteomes" id="UP000319852">
    <property type="component" value="Chromosome"/>
</dbReference>
<dbReference type="InterPro" id="IPR002035">
    <property type="entry name" value="VWF_A"/>
</dbReference>
<organism evidence="2 3">
    <name type="scientific">Adhaeretor mobilis</name>
    <dbReference type="NCBI Taxonomy" id="1930276"/>
    <lineage>
        <taxon>Bacteria</taxon>
        <taxon>Pseudomonadati</taxon>
        <taxon>Planctomycetota</taxon>
        <taxon>Planctomycetia</taxon>
        <taxon>Pirellulales</taxon>
        <taxon>Lacipirellulaceae</taxon>
        <taxon>Adhaeretor</taxon>
    </lineage>
</organism>
<accession>A0A517MPX3</accession>
<name>A0A517MPX3_9BACT</name>
<dbReference type="Pfam" id="PF00092">
    <property type="entry name" value="VWA"/>
    <property type="match status" value="1"/>
</dbReference>
<feature type="domain" description="VWFA" evidence="1">
    <location>
        <begin position="149"/>
        <end position="350"/>
    </location>
</feature>
<dbReference type="EMBL" id="CP036263">
    <property type="protein sequence ID" value="QDS96827.1"/>
    <property type="molecule type" value="Genomic_DNA"/>
</dbReference>
<dbReference type="Pfam" id="PF13400">
    <property type="entry name" value="Tad"/>
    <property type="match status" value="1"/>
</dbReference>
<dbReference type="Gene3D" id="3.40.50.410">
    <property type="entry name" value="von Willebrand factor, type A domain"/>
    <property type="match status" value="1"/>
</dbReference>
<dbReference type="SMART" id="SM00327">
    <property type="entry name" value="VWA"/>
    <property type="match status" value="1"/>
</dbReference>
<dbReference type="SUPFAM" id="SSF53300">
    <property type="entry name" value="vWA-like"/>
    <property type="match status" value="1"/>
</dbReference>
<evidence type="ECO:0000259" key="1">
    <source>
        <dbReference type="PROSITE" id="PS50234"/>
    </source>
</evidence>
<evidence type="ECO:0000313" key="3">
    <source>
        <dbReference type="Proteomes" id="UP000319852"/>
    </source>
</evidence>
<gene>
    <name evidence="2" type="ORF">HG15A2_00850</name>
</gene>
<dbReference type="PROSITE" id="PS50234">
    <property type="entry name" value="VWFA"/>
    <property type="match status" value="1"/>
</dbReference>
<dbReference type="InterPro" id="IPR036465">
    <property type="entry name" value="vWFA_dom_sf"/>
</dbReference>